<proteinExistence type="predicted"/>
<feature type="non-terminal residue" evidence="1">
    <location>
        <position position="1"/>
    </location>
</feature>
<protein>
    <submittedName>
        <fullName evidence="1">Selenium-dependent xanthine dehydrogenase</fullName>
    </submittedName>
</protein>
<reference evidence="1" key="1">
    <citation type="submission" date="2021-01" db="EMBL/GenBank/DDBJ databases">
        <title>Genome public.</title>
        <authorList>
            <person name="Liu C."/>
            <person name="Sun Q."/>
        </authorList>
    </citation>
    <scope>NUCLEOTIDE SEQUENCE</scope>
    <source>
        <strain evidence="1">M6</strain>
    </source>
</reference>
<dbReference type="GO" id="GO:0016491">
    <property type="term" value="F:oxidoreductase activity"/>
    <property type="evidence" value="ECO:0007669"/>
    <property type="project" value="InterPro"/>
</dbReference>
<dbReference type="EMBL" id="JAEQMG010000027">
    <property type="protein sequence ID" value="MBK6087353.1"/>
    <property type="molecule type" value="Genomic_DNA"/>
</dbReference>
<dbReference type="Proteomes" id="UP000633365">
    <property type="component" value="Unassembled WGS sequence"/>
</dbReference>
<gene>
    <name evidence="1" type="ORF">JKK62_01555</name>
</gene>
<dbReference type="AlphaFoldDB" id="A0A934WQB3"/>
<comment type="caution">
    <text evidence="1">The sequence shown here is derived from an EMBL/GenBank/DDBJ whole genome shotgun (WGS) entry which is preliminary data.</text>
</comment>
<evidence type="ECO:0000313" key="2">
    <source>
        <dbReference type="Proteomes" id="UP000633365"/>
    </source>
</evidence>
<evidence type="ECO:0000313" key="1">
    <source>
        <dbReference type="EMBL" id="MBK6087353.1"/>
    </source>
</evidence>
<sequence>MSMGYALTERYPIDDNCKPTAKYGTLGLFKATQIPPEIKAIVVEKPGLDLANGAIGIGEITSIPTAPAIAEAYYQLDGERRFSLPLENTPYAKKK</sequence>
<dbReference type="InterPro" id="IPR037165">
    <property type="entry name" value="AldOxase/xan_DH_Mopterin-bd_sf"/>
</dbReference>
<keyword evidence="2" id="KW-1185">Reference proteome</keyword>
<dbReference type="Gene3D" id="3.30.365.10">
    <property type="entry name" value="Aldehyde oxidase/xanthine dehydrogenase, molybdopterin binding domain"/>
    <property type="match status" value="1"/>
</dbReference>
<name>A0A934WQB3_9FIRM</name>
<accession>A0A934WQB3</accession>
<organism evidence="1 2">
    <name type="scientific">Ruminococcus difficilis</name>
    <dbReference type="NCBI Taxonomy" id="2763069"/>
    <lineage>
        <taxon>Bacteria</taxon>
        <taxon>Bacillati</taxon>
        <taxon>Bacillota</taxon>
        <taxon>Clostridia</taxon>
        <taxon>Eubacteriales</taxon>
        <taxon>Oscillospiraceae</taxon>
        <taxon>Ruminococcus</taxon>
    </lineage>
</organism>
<dbReference type="SUPFAM" id="SSF56003">
    <property type="entry name" value="Molybdenum cofactor-binding domain"/>
    <property type="match status" value="1"/>
</dbReference>